<evidence type="ECO:0000313" key="2">
    <source>
        <dbReference type="EMBL" id="OBZ70823.1"/>
    </source>
</evidence>
<dbReference type="AlphaFoldDB" id="A0A1C7M1I2"/>
<accession>A0A1C7M1I2</accession>
<comment type="caution">
    <text evidence="2">The sequence shown here is derived from an EMBL/GenBank/DDBJ whole genome shotgun (WGS) entry which is preliminary data.</text>
</comment>
<proteinExistence type="predicted"/>
<evidence type="ECO:0000256" key="1">
    <source>
        <dbReference type="SAM" id="MobiDB-lite"/>
    </source>
</evidence>
<protein>
    <submittedName>
        <fullName evidence="2">Uncharacterized protein</fullName>
    </submittedName>
</protein>
<feature type="region of interest" description="Disordered" evidence="1">
    <location>
        <begin position="39"/>
        <end position="86"/>
    </location>
</feature>
<evidence type="ECO:0000313" key="3">
    <source>
        <dbReference type="Proteomes" id="UP000092993"/>
    </source>
</evidence>
<organism evidence="2 3">
    <name type="scientific">Grifola frondosa</name>
    <name type="common">Maitake</name>
    <name type="synonym">Polyporus frondosus</name>
    <dbReference type="NCBI Taxonomy" id="5627"/>
    <lineage>
        <taxon>Eukaryota</taxon>
        <taxon>Fungi</taxon>
        <taxon>Dikarya</taxon>
        <taxon>Basidiomycota</taxon>
        <taxon>Agaricomycotina</taxon>
        <taxon>Agaricomycetes</taxon>
        <taxon>Polyporales</taxon>
        <taxon>Grifolaceae</taxon>
        <taxon>Grifola</taxon>
    </lineage>
</organism>
<sequence>MKVPRITTFMTNHKRLRATNSKRVEINLGYGGVAGMAKLQGASSGPRVPPGSSDGEIEPPDGGFEWPSATGRRVDDSNCPHFSMRR</sequence>
<dbReference type="Proteomes" id="UP000092993">
    <property type="component" value="Unassembled WGS sequence"/>
</dbReference>
<name>A0A1C7M1I2_GRIFR</name>
<dbReference type="EMBL" id="LUGG01000013">
    <property type="protein sequence ID" value="OBZ70823.1"/>
    <property type="molecule type" value="Genomic_DNA"/>
</dbReference>
<keyword evidence="3" id="KW-1185">Reference proteome</keyword>
<gene>
    <name evidence="2" type="ORF">A0H81_09261</name>
</gene>
<reference evidence="2 3" key="1">
    <citation type="submission" date="2016-03" db="EMBL/GenBank/DDBJ databases">
        <title>Whole genome sequencing of Grifola frondosa 9006-11.</title>
        <authorList>
            <person name="Min B."/>
            <person name="Park H."/>
            <person name="Kim J.-G."/>
            <person name="Cho H."/>
            <person name="Oh Y.-L."/>
            <person name="Kong W.-S."/>
            <person name="Choi I.-G."/>
        </authorList>
    </citation>
    <scope>NUCLEOTIDE SEQUENCE [LARGE SCALE GENOMIC DNA]</scope>
    <source>
        <strain evidence="2 3">9006-11</strain>
    </source>
</reference>